<dbReference type="InterPro" id="IPR036291">
    <property type="entry name" value="NAD(P)-bd_dom_sf"/>
</dbReference>
<sequence length="362" mass="39645">MPSIIAPATVLVTGANGFIGSWVCKTFLENGYHVRGTVRSSYKGEYLSEIFKEYGERFVCDIVEDITMPGAFDKAVEGVQAVIHTASPAILVIDDPQDLIGPAVDGTLGLIHSINTCGKEVKRLVCTSSISAIIDPTKPPGGVYTDDDWNPCSVKEVELKGRDAKWDKYRASKILAEKAAWDEAEKQDRWDLVVINPSNNLGPVIHQVTEPSELNTSIQRFYSVISAKDENLSPDILLMPDVSFGDVRDVGLAHMRAVECEAAGGHRFLTSSGAYTWQDALDVVPAQYPKPLGSPGSGKLVKHSVYDATKASRILGIKFKSLEEIINDTVFDLHRRGWLPARPEQKMAPSSEPVQPNKILLK</sequence>
<dbReference type="PANTHER" id="PTHR10366:SF564">
    <property type="entry name" value="STEROL-4-ALPHA-CARBOXYLATE 3-DEHYDROGENASE, DECARBOXYLATING"/>
    <property type="match status" value="1"/>
</dbReference>
<evidence type="ECO:0000313" key="6">
    <source>
        <dbReference type="Proteomes" id="UP000663861"/>
    </source>
</evidence>
<evidence type="ECO:0000256" key="2">
    <source>
        <dbReference type="ARBA" id="ARBA00023445"/>
    </source>
</evidence>
<dbReference type="PANTHER" id="PTHR10366">
    <property type="entry name" value="NAD DEPENDENT EPIMERASE/DEHYDRATASE"/>
    <property type="match status" value="1"/>
</dbReference>
<dbReference type="InterPro" id="IPR050425">
    <property type="entry name" value="NAD(P)_dehydrat-like"/>
</dbReference>
<dbReference type="EMBL" id="CAJMWY010000577">
    <property type="protein sequence ID" value="CAE6439719.1"/>
    <property type="molecule type" value="Genomic_DNA"/>
</dbReference>
<dbReference type="SUPFAM" id="SSF51735">
    <property type="entry name" value="NAD(P)-binding Rossmann-fold domains"/>
    <property type="match status" value="1"/>
</dbReference>
<accession>A0A8H2Y415</accession>
<reference evidence="5" key="1">
    <citation type="submission" date="2021-01" db="EMBL/GenBank/DDBJ databases">
        <authorList>
            <person name="Kaushik A."/>
        </authorList>
    </citation>
    <scope>NUCLEOTIDE SEQUENCE</scope>
    <source>
        <strain evidence="5">AG4-RS23</strain>
    </source>
</reference>
<dbReference type="GO" id="GO:0016616">
    <property type="term" value="F:oxidoreductase activity, acting on the CH-OH group of donors, NAD or NADP as acceptor"/>
    <property type="evidence" value="ECO:0007669"/>
    <property type="project" value="TreeGrafter"/>
</dbReference>
<protein>
    <recommendedName>
        <fullName evidence="4">NAD-dependent epimerase/dehydratase domain-containing protein</fullName>
    </recommendedName>
</protein>
<comment type="caution">
    <text evidence="5">The sequence shown here is derived from an EMBL/GenBank/DDBJ whole genome shotgun (WGS) entry which is preliminary data.</text>
</comment>
<proteinExistence type="inferred from homology"/>
<comment type="similarity">
    <text evidence="2">Belongs to the NAD(P)-dependent epimerase/dehydratase family. Dihydroflavonol-4-reductase subfamily.</text>
</comment>
<feature type="region of interest" description="Disordered" evidence="3">
    <location>
        <begin position="342"/>
        <end position="362"/>
    </location>
</feature>
<dbReference type="AlphaFoldDB" id="A0A8H2Y415"/>
<evidence type="ECO:0000256" key="3">
    <source>
        <dbReference type="SAM" id="MobiDB-lite"/>
    </source>
</evidence>
<gene>
    <name evidence="5" type="ORF">RDB_LOCUS38192</name>
</gene>
<dbReference type="Proteomes" id="UP000663861">
    <property type="component" value="Unassembled WGS sequence"/>
</dbReference>
<evidence type="ECO:0000313" key="5">
    <source>
        <dbReference type="EMBL" id="CAE6439719.1"/>
    </source>
</evidence>
<evidence type="ECO:0000259" key="4">
    <source>
        <dbReference type="Pfam" id="PF01370"/>
    </source>
</evidence>
<dbReference type="Gene3D" id="3.40.50.720">
    <property type="entry name" value="NAD(P)-binding Rossmann-like Domain"/>
    <property type="match status" value="1"/>
</dbReference>
<feature type="domain" description="NAD-dependent epimerase/dehydratase" evidence="4">
    <location>
        <begin position="10"/>
        <end position="263"/>
    </location>
</feature>
<keyword evidence="1" id="KW-0560">Oxidoreductase</keyword>
<organism evidence="5 6">
    <name type="scientific">Rhizoctonia solani</name>
    <dbReference type="NCBI Taxonomy" id="456999"/>
    <lineage>
        <taxon>Eukaryota</taxon>
        <taxon>Fungi</taxon>
        <taxon>Dikarya</taxon>
        <taxon>Basidiomycota</taxon>
        <taxon>Agaricomycotina</taxon>
        <taxon>Agaricomycetes</taxon>
        <taxon>Cantharellales</taxon>
        <taxon>Ceratobasidiaceae</taxon>
        <taxon>Rhizoctonia</taxon>
    </lineage>
</organism>
<dbReference type="InterPro" id="IPR001509">
    <property type="entry name" value="Epimerase_deHydtase"/>
</dbReference>
<dbReference type="Pfam" id="PF01370">
    <property type="entry name" value="Epimerase"/>
    <property type="match status" value="1"/>
</dbReference>
<name>A0A8H2Y415_9AGAM</name>
<evidence type="ECO:0000256" key="1">
    <source>
        <dbReference type="ARBA" id="ARBA00023002"/>
    </source>
</evidence>